<keyword evidence="2" id="KW-0813">Transport</keyword>
<dbReference type="NCBIfam" id="TIGR00728">
    <property type="entry name" value="OPT_sfam"/>
    <property type="match status" value="1"/>
</dbReference>
<feature type="transmembrane region" description="Helical" evidence="6">
    <location>
        <begin position="308"/>
        <end position="326"/>
    </location>
</feature>
<feature type="transmembrane region" description="Helical" evidence="6">
    <location>
        <begin position="207"/>
        <end position="227"/>
    </location>
</feature>
<feature type="transmembrane region" description="Helical" evidence="6">
    <location>
        <begin position="388"/>
        <end position="415"/>
    </location>
</feature>
<feature type="transmembrane region" description="Helical" evidence="6">
    <location>
        <begin position="114"/>
        <end position="135"/>
    </location>
</feature>
<gene>
    <name evidence="7" type="ORF">SASC598J21_016570</name>
</gene>
<feature type="transmembrane region" description="Helical" evidence="6">
    <location>
        <begin position="233"/>
        <end position="259"/>
    </location>
</feature>
<dbReference type="AlphaFoldDB" id="A0A074V5R0"/>
<feature type="transmembrane region" description="Helical" evidence="6">
    <location>
        <begin position="57"/>
        <end position="76"/>
    </location>
</feature>
<feature type="transmembrane region" description="Helical" evidence="6">
    <location>
        <begin position="695"/>
        <end position="713"/>
    </location>
</feature>
<feature type="transmembrane region" description="Helical" evidence="6">
    <location>
        <begin position="19"/>
        <end position="36"/>
    </location>
</feature>
<feature type="transmembrane region" description="Helical" evidence="6">
    <location>
        <begin position="82"/>
        <end position="102"/>
    </location>
</feature>
<feature type="transmembrane region" description="Helical" evidence="6">
    <location>
        <begin position="362"/>
        <end position="382"/>
    </location>
</feature>
<evidence type="ECO:0000256" key="3">
    <source>
        <dbReference type="ARBA" id="ARBA00022692"/>
    </source>
</evidence>
<organism evidence="7 8">
    <name type="scientific">Snodgrassella alvi SCGC AB-598-J21</name>
    <dbReference type="NCBI Taxonomy" id="1385367"/>
    <lineage>
        <taxon>Bacteria</taxon>
        <taxon>Pseudomonadati</taxon>
        <taxon>Pseudomonadota</taxon>
        <taxon>Betaproteobacteria</taxon>
        <taxon>Neisseriales</taxon>
        <taxon>Neisseriaceae</taxon>
        <taxon>Snodgrassella</taxon>
    </lineage>
</organism>
<protein>
    <submittedName>
        <fullName evidence="7">Putative membrane protein</fullName>
    </submittedName>
</protein>
<evidence type="ECO:0000313" key="8">
    <source>
        <dbReference type="Proteomes" id="UP000027644"/>
    </source>
</evidence>
<reference evidence="7 8" key="1">
    <citation type="journal article" date="2014" name="PLoS Genet.">
        <title>Hidden diversity in honey bee gut symbionts detected by single-cell genomics.</title>
        <authorList>
            <person name="Engel P."/>
            <person name="Stepanauskas R."/>
            <person name="Moran N."/>
        </authorList>
    </citation>
    <scope>NUCLEOTIDE SEQUENCE [LARGE SCALE GENOMIC DNA]</scope>
    <source>
        <strain evidence="7 8">SCGC AB-598-J21</strain>
    </source>
</reference>
<feature type="transmembrane region" description="Helical" evidence="6">
    <location>
        <begin position="501"/>
        <end position="518"/>
    </location>
</feature>
<dbReference type="EMBL" id="AVQL01000449">
    <property type="protein sequence ID" value="KEQ00511.1"/>
    <property type="molecule type" value="Genomic_DNA"/>
</dbReference>
<evidence type="ECO:0000256" key="6">
    <source>
        <dbReference type="SAM" id="Phobius"/>
    </source>
</evidence>
<dbReference type="GO" id="GO:0016020">
    <property type="term" value="C:membrane"/>
    <property type="evidence" value="ECO:0007669"/>
    <property type="project" value="UniProtKB-SubCell"/>
</dbReference>
<feature type="transmembrane region" description="Helical" evidence="6">
    <location>
        <begin position="427"/>
        <end position="448"/>
    </location>
</feature>
<dbReference type="PANTHER" id="PTHR31645:SF0">
    <property type="entry name" value="OLIGOPEPTIDE TRANSPORTER YGL114W-RELATED"/>
    <property type="match status" value="1"/>
</dbReference>
<dbReference type="PANTHER" id="PTHR31645">
    <property type="entry name" value="OLIGOPEPTIDE TRANSPORTER YGL114W-RELATED"/>
    <property type="match status" value="1"/>
</dbReference>
<keyword evidence="3 6" id="KW-0812">Transmembrane</keyword>
<keyword evidence="5 6" id="KW-0472">Membrane</keyword>
<evidence type="ECO:0000256" key="1">
    <source>
        <dbReference type="ARBA" id="ARBA00004141"/>
    </source>
</evidence>
<feature type="transmembrane region" description="Helical" evidence="6">
    <location>
        <begin position="266"/>
        <end position="288"/>
    </location>
</feature>
<evidence type="ECO:0000256" key="5">
    <source>
        <dbReference type="ARBA" id="ARBA00023136"/>
    </source>
</evidence>
<sequence>MQLFVQNCGCERINKYPEILVLLLLFQVAFLWSYYMQHPSTTSSAVDQYRELTVRGMILGALITVIFTASNVYLGLKVGLTFASSIPAAVISMAVLKCFHGSNILENNMVQTQASAAGTLSSIIFVLPGLLMIGYWQGFPFWQTTLICVAGGILGVIFTIPLRHVLVVNSDLPYPEGLAAAEILKAGDHNQPQENDEDSPQSGVKQIVTGGILSGIFSFLAGGLRVISESASYWFKVGGAVFQVPMGFSLALLGAGWLVGITGGIAVLLGMFFSWGIAVPYFTSTTAMPENVSIMDFAIKLWVTKVRYIGAGAIAVAAIWTLITLFKPMLEGMKLSFQAFGSDSQTSKTQERVNQDLSPKTMMLIVVATLIILVATFYSFIATAPISFGLACALVACATIMAFIIGFLVAAASGYMAGLIGSSSSPISSIGIVSIIIISLVFMVIGQSSGIFAQAGGNQFMTALALFTASVVMAISTISNDNLQDLKTGHLVQATPWRQQVALIIGSIVGAIVISPVLELLYNAYGFTGALPRAGMDAAQALSAPQATLMTTIAKGIFSHNLEWAYIRAGVFLGIFLIVLDVVVKYLRPGWSVPPLAVGMGIYLPASVNMPIFIGTVLSYLCLRYIKKRHTDPVIQEKEVKATDRRGTLLAAGLIVGESIVGVVMAMVIVASIALGGGESPLALNLQGWDKIGELLGLLLFISFMAILVRQIIKK</sequence>
<dbReference type="Proteomes" id="UP000027644">
    <property type="component" value="Unassembled WGS sequence"/>
</dbReference>
<keyword evidence="4 6" id="KW-1133">Transmembrane helix</keyword>
<comment type="caution">
    <text evidence="7">The sequence shown here is derived from an EMBL/GenBank/DDBJ whole genome shotgun (WGS) entry which is preliminary data.</text>
</comment>
<feature type="transmembrane region" description="Helical" evidence="6">
    <location>
        <begin position="460"/>
        <end position="480"/>
    </location>
</feature>
<evidence type="ECO:0000313" key="7">
    <source>
        <dbReference type="EMBL" id="KEQ00511.1"/>
    </source>
</evidence>
<name>A0A074V5R0_9NEIS</name>
<dbReference type="NCBIfam" id="TIGR00733">
    <property type="entry name" value="OPT family oligopeptide transporter"/>
    <property type="match status" value="1"/>
</dbReference>
<comment type="subcellular location">
    <subcellularLocation>
        <location evidence="1">Membrane</location>
        <topology evidence="1">Multi-pass membrane protein</topology>
    </subcellularLocation>
</comment>
<dbReference type="GO" id="GO:0035673">
    <property type="term" value="F:oligopeptide transmembrane transporter activity"/>
    <property type="evidence" value="ECO:0007669"/>
    <property type="project" value="InterPro"/>
</dbReference>
<feature type="transmembrane region" description="Helical" evidence="6">
    <location>
        <begin position="141"/>
        <end position="162"/>
    </location>
</feature>
<evidence type="ECO:0000256" key="2">
    <source>
        <dbReference type="ARBA" id="ARBA00022448"/>
    </source>
</evidence>
<dbReference type="InterPro" id="IPR045035">
    <property type="entry name" value="YSL-like"/>
</dbReference>
<accession>A0A074V5R0</accession>
<dbReference type="InterPro" id="IPR004813">
    <property type="entry name" value="OPT"/>
</dbReference>
<feature type="transmembrane region" description="Helical" evidence="6">
    <location>
        <begin position="647"/>
        <end position="675"/>
    </location>
</feature>
<feature type="transmembrane region" description="Helical" evidence="6">
    <location>
        <begin position="602"/>
        <end position="626"/>
    </location>
</feature>
<proteinExistence type="predicted"/>
<evidence type="ECO:0000256" key="4">
    <source>
        <dbReference type="ARBA" id="ARBA00022989"/>
    </source>
</evidence>
<dbReference type="Pfam" id="PF03169">
    <property type="entry name" value="OPT"/>
    <property type="match status" value="1"/>
</dbReference>
<feature type="transmembrane region" description="Helical" evidence="6">
    <location>
        <begin position="565"/>
        <end position="587"/>
    </location>
</feature>
<dbReference type="InterPro" id="IPR004814">
    <property type="entry name" value="Oligopep_transpt"/>
</dbReference>